<name>M2X4W4_GALSU</name>
<dbReference type="GO" id="GO:0016972">
    <property type="term" value="F:thiol oxidase activity"/>
    <property type="evidence" value="ECO:0007669"/>
    <property type="project" value="InterPro"/>
</dbReference>
<evidence type="ECO:0000256" key="6">
    <source>
        <dbReference type="ARBA" id="ARBA00022630"/>
    </source>
</evidence>
<dbReference type="PANTHER" id="PTHR12613">
    <property type="entry name" value="ERO1-RELATED"/>
    <property type="match status" value="1"/>
</dbReference>
<feature type="binding site" evidence="17">
    <location>
        <position position="255"/>
    </location>
    <ligand>
        <name>FAD</name>
        <dbReference type="ChEBI" id="CHEBI:57692"/>
    </ligand>
</feature>
<evidence type="ECO:0000256" key="7">
    <source>
        <dbReference type="ARBA" id="ARBA00022729"/>
    </source>
</evidence>
<dbReference type="RefSeq" id="XP_005708025.1">
    <property type="nucleotide sequence ID" value="XM_005707968.1"/>
</dbReference>
<evidence type="ECO:0000256" key="17">
    <source>
        <dbReference type="PIRSR" id="PIRSR017205-2"/>
    </source>
</evidence>
<evidence type="ECO:0000256" key="5">
    <source>
        <dbReference type="ARBA" id="ARBA00022448"/>
    </source>
</evidence>
<keyword evidence="21" id="KW-1185">Reference proteome</keyword>
<evidence type="ECO:0000256" key="9">
    <source>
        <dbReference type="ARBA" id="ARBA00022827"/>
    </source>
</evidence>
<dbReference type="OrthoDB" id="269384at2759"/>
<keyword evidence="13 18" id="KW-1015">Disulfide bond</keyword>
<reference evidence="21" key="1">
    <citation type="journal article" date="2013" name="Science">
        <title>Gene transfer from bacteria and archaea facilitated evolution of an extremophilic eukaryote.</title>
        <authorList>
            <person name="Schonknecht G."/>
            <person name="Chen W.H."/>
            <person name="Ternes C.M."/>
            <person name="Barbier G.G."/>
            <person name="Shrestha R.P."/>
            <person name="Stanke M."/>
            <person name="Brautigam A."/>
            <person name="Baker B.J."/>
            <person name="Banfield J.F."/>
            <person name="Garavito R.M."/>
            <person name="Carr K."/>
            <person name="Wilkerson C."/>
            <person name="Rensing S.A."/>
            <person name="Gagneul D."/>
            <person name="Dickenson N.E."/>
            <person name="Oesterhelt C."/>
            <person name="Lercher M.J."/>
            <person name="Weber A.P."/>
        </authorList>
    </citation>
    <scope>NUCLEOTIDE SEQUENCE [LARGE SCALE GENOMIC DNA]</scope>
    <source>
        <strain evidence="21">074W</strain>
    </source>
</reference>
<organism evidence="20 21">
    <name type="scientific">Galdieria sulphuraria</name>
    <name type="common">Red alga</name>
    <dbReference type="NCBI Taxonomy" id="130081"/>
    <lineage>
        <taxon>Eukaryota</taxon>
        <taxon>Rhodophyta</taxon>
        <taxon>Bangiophyceae</taxon>
        <taxon>Galdieriales</taxon>
        <taxon>Galdieriaceae</taxon>
        <taxon>Galdieria</taxon>
    </lineage>
</organism>
<keyword evidence="10" id="KW-0249">Electron transport</keyword>
<dbReference type="Proteomes" id="UP000030680">
    <property type="component" value="Unassembled WGS sequence"/>
</dbReference>
<dbReference type="GO" id="GO:0015035">
    <property type="term" value="F:protein-disulfide reductase activity"/>
    <property type="evidence" value="ECO:0007669"/>
    <property type="project" value="InterPro"/>
</dbReference>
<evidence type="ECO:0000256" key="2">
    <source>
        <dbReference type="ARBA" id="ARBA00004367"/>
    </source>
</evidence>
<feature type="binding site" evidence="17">
    <location>
        <position position="205"/>
    </location>
    <ligand>
        <name>FAD</name>
        <dbReference type="ChEBI" id="CHEBI:57692"/>
    </ligand>
</feature>
<evidence type="ECO:0000256" key="13">
    <source>
        <dbReference type="ARBA" id="ARBA00023157"/>
    </source>
</evidence>
<evidence type="ECO:0000313" key="20">
    <source>
        <dbReference type="EMBL" id="EME31505.1"/>
    </source>
</evidence>
<feature type="binding site" evidence="17">
    <location>
        <position position="285"/>
    </location>
    <ligand>
        <name>FAD</name>
        <dbReference type="ChEBI" id="CHEBI:57692"/>
    </ligand>
</feature>
<evidence type="ECO:0000256" key="8">
    <source>
        <dbReference type="ARBA" id="ARBA00022824"/>
    </source>
</evidence>
<feature type="binding site" evidence="17">
    <location>
        <position position="203"/>
    </location>
    <ligand>
        <name>FAD</name>
        <dbReference type="ChEBI" id="CHEBI:57692"/>
    </ligand>
</feature>
<evidence type="ECO:0000256" key="1">
    <source>
        <dbReference type="ARBA" id="ARBA00001974"/>
    </source>
</evidence>
<keyword evidence="8" id="KW-0256">Endoplasmic reticulum</keyword>
<accession>M2X4W4</accession>
<evidence type="ECO:0000313" key="21">
    <source>
        <dbReference type="Proteomes" id="UP000030680"/>
    </source>
</evidence>
<dbReference type="InterPro" id="IPR037192">
    <property type="entry name" value="ERO1-like_sf"/>
</dbReference>
<dbReference type="OMA" id="CYKDRLH"/>
<keyword evidence="6" id="KW-0285">Flavoprotein</keyword>
<evidence type="ECO:0000256" key="12">
    <source>
        <dbReference type="ARBA" id="ARBA00023136"/>
    </source>
</evidence>
<feature type="disulfide bond" description="Redox-active" evidence="18">
    <location>
        <begin position="387"/>
        <end position="390"/>
    </location>
</feature>
<dbReference type="GO" id="GO:0071949">
    <property type="term" value="F:FAD binding"/>
    <property type="evidence" value="ECO:0007669"/>
    <property type="project" value="InterPro"/>
</dbReference>
<comment type="subcellular location">
    <subcellularLocation>
        <location evidence="2">Endoplasmic reticulum membrane</location>
        <topology evidence="2">Peripheral membrane protein</topology>
        <orientation evidence="2">Lumenal side</orientation>
    </subcellularLocation>
</comment>
<evidence type="ECO:0000256" key="11">
    <source>
        <dbReference type="ARBA" id="ARBA00023002"/>
    </source>
</evidence>
<dbReference type="STRING" id="130081.M2X4W4"/>
<evidence type="ECO:0000256" key="4">
    <source>
        <dbReference type="ARBA" id="ARBA00011802"/>
    </source>
</evidence>
<evidence type="ECO:0000256" key="16">
    <source>
        <dbReference type="PIRSR" id="PIRSR017205-1"/>
    </source>
</evidence>
<dbReference type="GO" id="GO:0034975">
    <property type="term" value="P:protein folding in endoplasmic reticulum"/>
    <property type="evidence" value="ECO:0007669"/>
    <property type="project" value="InterPro"/>
</dbReference>
<dbReference type="InterPro" id="IPR007266">
    <property type="entry name" value="Ero1"/>
</dbReference>
<feature type="binding site" evidence="17">
    <location>
        <position position="216"/>
    </location>
    <ligand>
        <name>FAD</name>
        <dbReference type="ChEBI" id="CHEBI:57692"/>
    </ligand>
</feature>
<keyword evidence="19" id="KW-1133">Transmembrane helix</keyword>
<evidence type="ECO:0000256" key="19">
    <source>
        <dbReference type="SAM" id="Phobius"/>
    </source>
</evidence>
<keyword evidence="7" id="KW-0732">Signal</keyword>
<evidence type="ECO:0000256" key="18">
    <source>
        <dbReference type="PIRSR" id="PIRSR017205-3"/>
    </source>
</evidence>
<feature type="disulfide bond" description="Redox-active" evidence="18">
    <location>
        <begin position="112"/>
        <end position="117"/>
    </location>
</feature>
<dbReference type="AlphaFoldDB" id="M2X4W4"/>
<keyword evidence="15" id="KW-0676">Redox-active center</keyword>
<feature type="transmembrane region" description="Helical" evidence="19">
    <location>
        <begin position="453"/>
        <end position="471"/>
    </location>
</feature>
<dbReference type="GO" id="GO:0005789">
    <property type="term" value="C:endoplasmic reticulum membrane"/>
    <property type="evidence" value="ECO:0007669"/>
    <property type="project" value="UniProtKB-SubCell"/>
</dbReference>
<dbReference type="PANTHER" id="PTHR12613:SF0">
    <property type="entry name" value="ERO1-LIKE PROTEIN"/>
    <property type="match status" value="1"/>
</dbReference>
<dbReference type="Gramene" id="EME31505">
    <property type="protein sequence ID" value="EME31505"/>
    <property type="gene ID" value="Gasu_11830"/>
</dbReference>
<feature type="transmembrane region" description="Helical" evidence="19">
    <location>
        <begin position="18"/>
        <end position="36"/>
    </location>
</feature>
<proteinExistence type="inferred from homology"/>
<sequence length="488" mass="56915">METLKPSNKPQFWLKSRWFQVFIILLCTMCILCLSLNPETLAKLSLEAFQGNSLLTPKESVQDALCDVHTLYHENQVKLNKKLSKLVQRTFFRIFKVDLSKECPFWPDDGQCALRDCSVCACSEDEVPVLWRLGGNQETSSFLFKSSVATCESSGGRDVLNDVDRNLGDAQFHKWREEDEDVWIIEDSDDSMIYVDLIANPERYTGYQGVSATRVWRAIYNENCFLFADSCADQEVCSLQQHHCKEQRVFYRLISGIHTSINMHIAKEYLFKTRWGPNVKLYQERVRQFPERVENLYFAFAVILRAISKAMPLLLPEVYDYRTGNVTEDEITSQVLRDVFSCSKLLTPNCLTFDERELFRAPEGIFVQKQFKEHFRNISRIMDCVGCEKCRLWGKLQFLGIGTALKILFDEPLLSLQHNEVSSLLNVLHRLSTSVMTVAYMERLLLFQRIREWSFVTCFISVVGFVFMLCFRRSHWEREELNHKMKSV</sequence>
<evidence type="ECO:0000256" key="3">
    <source>
        <dbReference type="ARBA" id="ARBA00008277"/>
    </source>
</evidence>
<evidence type="ECO:0000256" key="14">
    <source>
        <dbReference type="ARBA" id="ARBA00023180"/>
    </source>
</evidence>
<dbReference type="GeneID" id="17090147"/>
<gene>
    <name evidence="20" type="ORF">Gasu_11830</name>
</gene>
<keyword evidence="11" id="KW-0560">Oxidoreductase</keyword>
<comment type="subunit">
    <text evidence="4">May function both as a monomer and a homodimer.</text>
</comment>
<dbReference type="Pfam" id="PF04137">
    <property type="entry name" value="ERO1"/>
    <property type="match status" value="1"/>
</dbReference>
<feature type="binding site" evidence="17">
    <location>
        <position position="258"/>
    </location>
    <ligand>
        <name>FAD</name>
        <dbReference type="ChEBI" id="CHEBI:57692"/>
    </ligand>
</feature>
<dbReference type="SUPFAM" id="SSF110019">
    <property type="entry name" value="ERO1-like"/>
    <property type="match status" value="1"/>
</dbReference>
<keyword evidence="9 17" id="KW-0274">FAD</keyword>
<protein>
    <submittedName>
        <fullName evidence="20">ERO1-like protein beta</fullName>
    </submittedName>
</protein>
<comment type="similarity">
    <text evidence="3">Belongs to the EROs family.</text>
</comment>
<feature type="active site" description="Nucleophile" evidence="16">
    <location>
        <position position="387"/>
    </location>
</feature>
<feature type="active site" evidence="16">
    <location>
        <position position="390"/>
    </location>
</feature>
<keyword evidence="12 19" id="KW-0472">Membrane</keyword>
<keyword evidence="5" id="KW-0813">Transport</keyword>
<dbReference type="KEGG" id="gsl:Gasu_11830"/>
<evidence type="ECO:0000256" key="10">
    <source>
        <dbReference type="ARBA" id="ARBA00022982"/>
    </source>
</evidence>
<keyword evidence="14" id="KW-0325">Glycoprotein</keyword>
<keyword evidence="19" id="KW-0812">Transmembrane</keyword>
<comment type="cofactor">
    <cofactor evidence="1 17">
        <name>FAD</name>
        <dbReference type="ChEBI" id="CHEBI:57692"/>
    </cofactor>
</comment>
<dbReference type="eggNOG" id="KOG2608">
    <property type="taxonomic scope" value="Eukaryota"/>
</dbReference>
<dbReference type="EMBL" id="KB454491">
    <property type="protein sequence ID" value="EME31505.1"/>
    <property type="molecule type" value="Genomic_DNA"/>
</dbReference>
<evidence type="ECO:0000256" key="15">
    <source>
        <dbReference type="ARBA" id="ARBA00023284"/>
    </source>
</evidence>
<dbReference type="PIRSF" id="PIRSF017205">
    <property type="entry name" value="ERO1"/>
    <property type="match status" value="1"/>
</dbReference>